<dbReference type="EMBL" id="CAFAAD010000030">
    <property type="protein sequence ID" value="CAB4788432.1"/>
    <property type="molecule type" value="Genomic_DNA"/>
</dbReference>
<keyword evidence="1" id="KW-0732">Signal</keyword>
<dbReference type="EMBL" id="CAEZTY010000014">
    <property type="protein sequence ID" value="CAB4580460.1"/>
    <property type="molecule type" value="Genomic_DNA"/>
</dbReference>
<evidence type="ECO:0000256" key="2">
    <source>
        <dbReference type="ARBA" id="ARBA00022801"/>
    </source>
</evidence>
<dbReference type="PANTHER" id="PTHR10161:SF14">
    <property type="entry name" value="TARTRATE-RESISTANT ACID PHOSPHATASE TYPE 5"/>
    <property type="match status" value="1"/>
</dbReference>
<feature type="compositionally biased region" description="Low complexity" evidence="3">
    <location>
        <begin position="37"/>
        <end position="77"/>
    </location>
</feature>
<evidence type="ECO:0000313" key="5">
    <source>
        <dbReference type="EMBL" id="CAB4338184.1"/>
    </source>
</evidence>
<dbReference type="EMBL" id="CAFAAM010000003">
    <property type="protein sequence ID" value="CAB4791974.1"/>
    <property type="molecule type" value="Genomic_DNA"/>
</dbReference>
<dbReference type="InterPro" id="IPR029052">
    <property type="entry name" value="Metallo-depent_PP-like"/>
</dbReference>
<dbReference type="Pfam" id="PF00149">
    <property type="entry name" value="Metallophos"/>
    <property type="match status" value="1"/>
</dbReference>
<evidence type="ECO:0000313" key="8">
    <source>
        <dbReference type="EMBL" id="CAB4694547.1"/>
    </source>
</evidence>
<dbReference type="EMBL" id="CAFBNJ010000019">
    <property type="protein sequence ID" value="CAB4946274.1"/>
    <property type="molecule type" value="Genomic_DNA"/>
</dbReference>
<protein>
    <submittedName>
        <fullName evidence="11">Unannotated protein</fullName>
    </submittedName>
</protein>
<dbReference type="EMBL" id="CAEZXY010000003">
    <property type="protein sequence ID" value="CAB4694547.1"/>
    <property type="molecule type" value="Genomic_DNA"/>
</dbReference>
<evidence type="ECO:0000313" key="13">
    <source>
        <dbReference type="EMBL" id="CAB5073885.1"/>
    </source>
</evidence>
<dbReference type="PANTHER" id="PTHR10161">
    <property type="entry name" value="TARTRATE-RESISTANT ACID PHOSPHATASE TYPE 5"/>
    <property type="match status" value="1"/>
</dbReference>
<dbReference type="SUPFAM" id="SSF56300">
    <property type="entry name" value="Metallo-dependent phosphatases"/>
    <property type="match status" value="1"/>
</dbReference>
<sequence>MKTRKSFLAALALAFVLVAGCSLLPAPDPAPVPPTTTAPVPTTTRPVVTTSTTSTTQVTPTTTAPSTTTTTTGVGPTPAPATIGLLAFGDAGSGDATQMQVAQQMQNWAGTHRVDALLEAGDIVYPDGSPSRFAATIDAPYATLRTAMPFWPALGNHDVMWNNGNDLMSYTSMPGRSYEKLITNGDVTMQLLVLDSNDISPTQTAWLESKLSSGTPRWRVVMFHHPVWSCSTHGNTQSVINAWLPVLTAHDVDLVITGHDHNYQRFQQGNTTFVVTGGGGMPTYAINACVATPTLLASAQRHHFLGIEATATSLTVTAVARTGETLDQTSMS</sequence>
<organism evidence="11">
    <name type="scientific">freshwater metagenome</name>
    <dbReference type="NCBI Taxonomy" id="449393"/>
    <lineage>
        <taxon>unclassified sequences</taxon>
        <taxon>metagenomes</taxon>
        <taxon>ecological metagenomes</taxon>
    </lineage>
</organism>
<feature type="region of interest" description="Disordered" evidence="3">
    <location>
        <begin position="32"/>
        <end position="77"/>
    </location>
</feature>
<evidence type="ECO:0000313" key="9">
    <source>
        <dbReference type="EMBL" id="CAB4788432.1"/>
    </source>
</evidence>
<dbReference type="GO" id="GO:0016787">
    <property type="term" value="F:hydrolase activity"/>
    <property type="evidence" value="ECO:0007669"/>
    <property type="project" value="UniProtKB-KW"/>
</dbReference>
<evidence type="ECO:0000313" key="11">
    <source>
        <dbReference type="EMBL" id="CAB4946274.1"/>
    </source>
</evidence>
<dbReference type="Gene3D" id="3.60.21.10">
    <property type="match status" value="1"/>
</dbReference>
<proteinExistence type="predicted"/>
<name>A0A6J7JVS0_9ZZZZ</name>
<keyword evidence="2" id="KW-0378">Hydrolase</keyword>
<dbReference type="EMBL" id="CAFBRD010000006">
    <property type="protein sequence ID" value="CAB5073885.1"/>
    <property type="molecule type" value="Genomic_DNA"/>
</dbReference>
<evidence type="ECO:0000313" key="10">
    <source>
        <dbReference type="EMBL" id="CAB4791974.1"/>
    </source>
</evidence>
<dbReference type="EMBL" id="CAFBOK010000030">
    <property type="protein sequence ID" value="CAB4975515.1"/>
    <property type="molecule type" value="Genomic_DNA"/>
</dbReference>
<gene>
    <name evidence="7" type="ORF">UFOPK1762_00567</name>
    <name evidence="8" type="ORF">UFOPK2624_00179</name>
    <name evidence="9" type="ORF">UFOPK2969_00578</name>
    <name evidence="10" type="ORF">UFOPK3010_00037</name>
    <name evidence="5" type="ORF">UFOPK3331_00748</name>
    <name evidence="11" type="ORF">UFOPK3785_00533</name>
    <name evidence="12" type="ORF">UFOPK3927_00403</name>
    <name evidence="6" type="ORF">UFOPK4201_00870</name>
    <name evidence="13" type="ORF">UFOPK4371_00233</name>
</gene>
<evidence type="ECO:0000313" key="6">
    <source>
        <dbReference type="EMBL" id="CAB4371501.1"/>
    </source>
</evidence>
<feature type="domain" description="Calcineurin-like phosphoesterase" evidence="4">
    <location>
        <begin position="86"/>
        <end position="263"/>
    </location>
</feature>
<dbReference type="AlphaFoldDB" id="A0A6J7JVS0"/>
<evidence type="ECO:0000256" key="1">
    <source>
        <dbReference type="ARBA" id="ARBA00022729"/>
    </source>
</evidence>
<reference evidence="11" key="1">
    <citation type="submission" date="2020-05" db="EMBL/GenBank/DDBJ databases">
        <authorList>
            <person name="Chiriac C."/>
            <person name="Salcher M."/>
            <person name="Ghai R."/>
            <person name="Kavagutti S V."/>
        </authorList>
    </citation>
    <scope>NUCLEOTIDE SEQUENCE</scope>
</reference>
<dbReference type="InterPro" id="IPR051558">
    <property type="entry name" value="Metallophosphoesterase_PAP"/>
</dbReference>
<evidence type="ECO:0000313" key="12">
    <source>
        <dbReference type="EMBL" id="CAB4975515.1"/>
    </source>
</evidence>
<dbReference type="InterPro" id="IPR004843">
    <property type="entry name" value="Calcineurin-like_PHP"/>
</dbReference>
<dbReference type="EMBL" id="CAEUNJ010000031">
    <property type="protein sequence ID" value="CAB4371501.1"/>
    <property type="molecule type" value="Genomic_DNA"/>
</dbReference>
<dbReference type="EMBL" id="CAESAL010000019">
    <property type="protein sequence ID" value="CAB4338184.1"/>
    <property type="molecule type" value="Genomic_DNA"/>
</dbReference>
<evidence type="ECO:0000313" key="7">
    <source>
        <dbReference type="EMBL" id="CAB4580460.1"/>
    </source>
</evidence>
<dbReference type="PROSITE" id="PS51257">
    <property type="entry name" value="PROKAR_LIPOPROTEIN"/>
    <property type="match status" value="1"/>
</dbReference>
<evidence type="ECO:0000259" key="4">
    <source>
        <dbReference type="Pfam" id="PF00149"/>
    </source>
</evidence>
<accession>A0A6J7JVS0</accession>
<evidence type="ECO:0000256" key="3">
    <source>
        <dbReference type="SAM" id="MobiDB-lite"/>
    </source>
</evidence>